<evidence type="ECO:0000313" key="2">
    <source>
        <dbReference type="Proteomes" id="UP000829196"/>
    </source>
</evidence>
<gene>
    <name evidence="1" type="ORF">KFK09_011206</name>
</gene>
<dbReference type="AlphaFoldDB" id="A0A8T3BHN3"/>
<comment type="caution">
    <text evidence="1">The sequence shown here is derived from an EMBL/GenBank/DDBJ whole genome shotgun (WGS) entry which is preliminary data.</text>
</comment>
<keyword evidence="2" id="KW-1185">Reference proteome</keyword>
<reference evidence="1" key="1">
    <citation type="journal article" date="2022" name="Front. Genet.">
        <title>Chromosome-Scale Assembly of the Dendrobium nobile Genome Provides Insights Into the Molecular Mechanism of the Biosynthesis of the Medicinal Active Ingredient of Dendrobium.</title>
        <authorList>
            <person name="Xu Q."/>
            <person name="Niu S.-C."/>
            <person name="Li K.-L."/>
            <person name="Zheng P.-J."/>
            <person name="Zhang X.-J."/>
            <person name="Jia Y."/>
            <person name="Liu Y."/>
            <person name="Niu Y.-X."/>
            <person name="Yu L.-H."/>
            <person name="Chen D.-F."/>
            <person name="Zhang G.-Q."/>
        </authorList>
    </citation>
    <scope>NUCLEOTIDE SEQUENCE</scope>
    <source>
        <tissue evidence="1">Leaf</tissue>
    </source>
</reference>
<dbReference type="EMBL" id="JAGYWB010000009">
    <property type="protein sequence ID" value="KAI0510598.1"/>
    <property type="molecule type" value="Genomic_DNA"/>
</dbReference>
<dbReference type="Proteomes" id="UP000829196">
    <property type="component" value="Unassembled WGS sequence"/>
</dbReference>
<name>A0A8T3BHN3_DENNO</name>
<sequence length="110" mass="12798">MYKLSLCFTLENVYFDYVLVDDTYLIDKYELFSNQITINLLHFLNSAYSHSIFAFFLLFCEETLSLAHALISGSFWMGASKWARLGQVYLDSTVETPHCIAEWLHISTHI</sequence>
<organism evidence="1 2">
    <name type="scientific">Dendrobium nobile</name>
    <name type="common">Orchid</name>
    <dbReference type="NCBI Taxonomy" id="94219"/>
    <lineage>
        <taxon>Eukaryota</taxon>
        <taxon>Viridiplantae</taxon>
        <taxon>Streptophyta</taxon>
        <taxon>Embryophyta</taxon>
        <taxon>Tracheophyta</taxon>
        <taxon>Spermatophyta</taxon>
        <taxon>Magnoliopsida</taxon>
        <taxon>Liliopsida</taxon>
        <taxon>Asparagales</taxon>
        <taxon>Orchidaceae</taxon>
        <taxon>Epidendroideae</taxon>
        <taxon>Malaxideae</taxon>
        <taxon>Dendrobiinae</taxon>
        <taxon>Dendrobium</taxon>
    </lineage>
</organism>
<accession>A0A8T3BHN3</accession>
<evidence type="ECO:0000313" key="1">
    <source>
        <dbReference type="EMBL" id="KAI0510598.1"/>
    </source>
</evidence>
<proteinExistence type="predicted"/>
<protein>
    <submittedName>
        <fullName evidence="1">Uncharacterized protein</fullName>
    </submittedName>
</protein>